<feature type="compositionally biased region" description="Polar residues" evidence="2">
    <location>
        <begin position="241"/>
        <end position="253"/>
    </location>
</feature>
<feature type="region of interest" description="Disordered" evidence="2">
    <location>
        <begin position="241"/>
        <end position="328"/>
    </location>
</feature>
<comment type="subcellular location">
    <subcellularLocation>
        <location evidence="1">Cell envelope</location>
    </subcellularLocation>
</comment>
<evidence type="ECO:0008006" key="6">
    <source>
        <dbReference type="Google" id="ProtNLM"/>
    </source>
</evidence>
<feature type="transmembrane region" description="Helical" evidence="3">
    <location>
        <begin position="214"/>
        <end position="236"/>
    </location>
</feature>
<feature type="compositionally biased region" description="Polar residues" evidence="2">
    <location>
        <begin position="111"/>
        <end position="124"/>
    </location>
</feature>
<proteinExistence type="predicted"/>
<feature type="compositionally biased region" description="Polar residues" evidence="2">
    <location>
        <begin position="198"/>
        <end position="211"/>
    </location>
</feature>
<feature type="compositionally biased region" description="Polar residues" evidence="2">
    <location>
        <begin position="22"/>
        <end position="40"/>
    </location>
</feature>
<dbReference type="PANTHER" id="PTHR48059:SF30">
    <property type="entry name" value="OS06G0587000 PROTEIN"/>
    <property type="match status" value="1"/>
</dbReference>
<keyword evidence="3" id="KW-0472">Membrane</keyword>
<feature type="region of interest" description="Disordered" evidence="2">
    <location>
        <begin position="1"/>
        <end position="132"/>
    </location>
</feature>
<feature type="compositionally biased region" description="Low complexity" evidence="2">
    <location>
        <begin position="41"/>
        <end position="61"/>
    </location>
</feature>
<evidence type="ECO:0000313" key="4">
    <source>
        <dbReference type="EMBL" id="CAJ1963833.1"/>
    </source>
</evidence>
<evidence type="ECO:0000256" key="2">
    <source>
        <dbReference type="SAM" id="MobiDB-lite"/>
    </source>
</evidence>
<comment type="caution">
    <text evidence="4">The sequence shown here is derived from an EMBL/GenBank/DDBJ whole genome shotgun (WGS) entry which is preliminary data.</text>
</comment>
<dbReference type="InterPro" id="IPR032675">
    <property type="entry name" value="LRR_dom_sf"/>
</dbReference>
<feature type="compositionally biased region" description="Low complexity" evidence="2">
    <location>
        <begin position="277"/>
        <end position="326"/>
    </location>
</feature>
<dbReference type="EMBL" id="CAKOGP040002158">
    <property type="protein sequence ID" value="CAJ1963833.1"/>
    <property type="molecule type" value="Genomic_DNA"/>
</dbReference>
<dbReference type="Gene3D" id="3.80.10.10">
    <property type="entry name" value="Ribonuclease Inhibitor"/>
    <property type="match status" value="2"/>
</dbReference>
<dbReference type="Proteomes" id="UP001295423">
    <property type="component" value="Unassembled WGS sequence"/>
</dbReference>
<evidence type="ECO:0000256" key="3">
    <source>
        <dbReference type="SAM" id="Phobius"/>
    </source>
</evidence>
<sequence length="624" mass="67549">MSELGLFSGISGPKTSDKTIEFSGTTTQVSGLTNVRRQSFSSKGSSSKGGSKSSSGSNNNNDINQGTPDSKETENTVATTDSHSATSGDVFMGVKEGNDDEIGTIVGERSVASQSTYTPGSGNSRKLDYDDDTGSVMSIPVMKNRKIDDLDVEVALCTPEEAEYAAEEDEDDDDDNNSMPPPPPPPTDDTDDTRPTTKTLKGTPNNNNNGKRSLLPFFIVGAICLVLGGVAGAIITRNSDSFKNSRSVSNNAATDGDGGFEMPNTSEDEAPPAVIVPEDPTSSPTTTEPTLAPTTSEPTVFVPTERPTRTPTAVPTRRPTLSPTSTNQLLGRSDRLERLKLELGFVRETCHPQADDWFLNVDTWGQEAWAPEASAPNRDQLWMERYVVSCLYYSMLQENPITVEDGFGWLSSEHVCEWDLGSNDTVAMNCSETGEVTTFEASEDALVNGTLPSAIGALTSLERLGFLRPNNLIGTIPSEISQLKLNFFRCIHCSLNGTIPTEIGRLTQLTTLFLGDSFDKTRYLTGSIPTQVGQMTLLQEFSIRNARLTGVIPAEFINLWNLTEIYVTGNKMSGDLPLLPENVTKCEVAGISYNGDFPEENCFPNIDQTVCSHWSQNCRGKDDP</sequence>
<dbReference type="PANTHER" id="PTHR48059">
    <property type="entry name" value="POLYGALACTURONASE INHIBITOR 1"/>
    <property type="match status" value="1"/>
</dbReference>
<keyword evidence="5" id="KW-1185">Reference proteome</keyword>
<feature type="region of interest" description="Disordered" evidence="2">
    <location>
        <begin position="163"/>
        <end position="211"/>
    </location>
</feature>
<keyword evidence="3" id="KW-1133">Transmembrane helix</keyword>
<protein>
    <recommendedName>
        <fullName evidence="6">L domain-like protein</fullName>
    </recommendedName>
</protein>
<feature type="compositionally biased region" description="Polar residues" evidence="2">
    <location>
        <begin position="75"/>
        <end position="87"/>
    </location>
</feature>
<gene>
    <name evidence="4" type="ORF">CYCCA115_LOCUS20349</name>
</gene>
<reference evidence="4" key="1">
    <citation type="submission" date="2023-08" db="EMBL/GenBank/DDBJ databases">
        <authorList>
            <person name="Audoor S."/>
            <person name="Bilcke G."/>
        </authorList>
    </citation>
    <scope>NUCLEOTIDE SEQUENCE</scope>
</reference>
<dbReference type="AlphaFoldDB" id="A0AAD2G6C0"/>
<evidence type="ECO:0000313" key="5">
    <source>
        <dbReference type="Proteomes" id="UP001295423"/>
    </source>
</evidence>
<accession>A0AAD2G6C0</accession>
<keyword evidence="3" id="KW-0812">Transmembrane</keyword>
<name>A0AAD2G6C0_9STRA</name>
<feature type="compositionally biased region" description="Acidic residues" evidence="2">
    <location>
        <begin position="163"/>
        <end position="176"/>
    </location>
</feature>
<dbReference type="SUPFAM" id="SSF52058">
    <property type="entry name" value="L domain-like"/>
    <property type="match status" value="1"/>
</dbReference>
<dbReference type="InterPro" id="IPR051848">
    <property type="entry name" value="PGIP"/>
</dbReference>
<evidence type="ECO:0000256" key="1">
    <source>
        <dbReference type="ARBA" id="ARBA00004196"/>
    </source>
</evidence>
<organism evidence="4 5">
    <name type="scientific">Cylindrotheca closterium</name>
    <dbReference type="NCBI Taxonomy" id="2856"/>
    <lineage>
        <taxon>Eukaryota</taxon>
        <taxon>Sar</taxon>
        <taxon>Stramenopiles</taxon>
        <taxon>Ochrophyta</taxon>
        <taxon>Bacillariophyta</taxon>
        <taxon>Bacillariophyceae</taxon>
        <taxon>Bacillariophycidae</taxon>
        <taxon>Bacillariales</taxon>
        <taxon>Bacillariaceae</taxon>
        <taxon>Cylindrotheca</taxon>
    </lineage>
</organism>